<evidence type="ECO:0000256" key="2">
    <source>
        <dbReference type="ARBA" id="ARBA00022840"/>
    </source>
</evidence>
<gene>
    <name evidence="4" type="ORF">ET33_21040</name>
</gene>
<sequence>MIRSLLPFFSADMQQILATLPTRIAADLQEIRIREERPLEVVWASGCGFVSDKGGLCADPGQAYRPTRRDCAELLEQLTQHSMYTFEEELKRGFITVSGGHRIGLSGRTVLEQGKVKYIKDVSGFNVRLAREWKNAAKPVLPYLLEPGGERVYRTLIVSPPQQGKTTLVRDLARLLGTGGADNGLRRSFKIGIVDERSEIAACVKGVPRFDVGYRTDVLDGCPKAEGMMMMIRSMSPEVLIADEIGRAEDALAIHEALHAGVGVIATAHGRDAAELRRRPILRELLEDGVFDRFVVLARPPGAGPETAVYDKQGKRLDDRLAWRGGLS</sequence>
<dbReference type="Pfam" id="PF19568">
    <property type="entry name" value="Spore_III_AA"/>
    <property type="match status" value="1"/>
</dbReference>
<comment type="caution">
    <text evidence="4">The sequence shown here is derived from an EMBL/GenBank/DDBJ whole genome shotgun (WGS) entry which is preliminary data.</text>
</comment>
<dbReference type="InterPro" id="IPR003593">
    <property type="entry name" value="AAA+_ATPase"/>
</dbReference>
<dbReference type="SUPFAM" id="SSF52540">
    <property type="entry name" value="P-loop containing nucleoside triphosphate hydrolases"/>
    <property type="match status" value="1"/>
</dbReference>
<dbReference type="InterPro" id="IPR014217">
    <property type="entry name" value="Spore_III_AA"/>
</dbReference>
<dbReference type="InterPro" id="IPR027417">
    <property type="entry name" value="P-loop_NTPase"/>
</dbReference>
<dbReference type="EMBL" id="JNVM01000031">
    <property type="protein sequence ID" value="KEQ22839.1"/>
    <property type="molecule type" value="Genomic_DNA"/>
</dbReference>
<dbReference type="NCBIfam" id="TIGR02858">
    <property type="entry name" value="spore_III_AA"/>
    <property type="match status" value="1"/>
</dbReference>
<name>A0A081NWL6_9BACL</name>
<dbReference type="GO" id="GO:0005524">
    <property type="term" value="F:ATP binding"/>
    <property type="evidence" value="ECO:0007669"/>
    <property type="project" value="UniProtKB-KW"/>
</dbReference>
<proteinExistence type="predicted"/>
<keyword evidence="1" id="KW-0547">Nucleotide-binding</keyword>
<evidence type="ECO:0000313" key="4">
    <source>
        <dbReference type="EMBL" id="KEQ22839.1"/>
    </source>
</evidence>
<protein>
    <submittedName>
        <fullName evidence="4">Stage III sporulation protein AA</fullName>
    </submittedName>
</protein>
<dbReference type="OrthoDB" id="9768243at2"/>
<dbReference type="PANTHER" id="PTHR20953">
    <property type="entry name" value="KINASE-RELATED"/>
    <property type="match status" value="1"/>
</dbReference>
<feature type="domain" description="AAA+ ATPase" evidence="3">
    <location>
        <begin position="151"/>
        <end position="301"/>
    </location>
</feature>
<evidence type="ECO:0000256" key="1">
    <source>
        <dbReference type="ARBA" id="ARBA00022741"/>
    </source>
</evidence>
<dbReference type="SMART" id="SM00382">
    <property type="entry name" value="AAA"/>
    <property type="match status" value="1"/>
</dbReference>
<dbReference type="eggNOG" id="COG3854">
    <property type="taxonomic scope" value="Bacteria"/>
</dbReference>
<organism evidence="4 5">
    <name type="scientific">Paenibacillus tyrfis</name>
    <dbReference type="NCBI Taxonomy" id="1501230"/>
    <lineage>
        <taxon>Bacteria</taxon>
        <taxon>Bacillati</taxon>
        <taxon>Bacillota</taxon>
        <taxon>Bacilli</taxon>
        <taxon>Bacillales</taxon>
        <taxon>Paenibacillaceae</taxon>
        <taxon>Paenibacillus</taxon>
    </lineage>
</organism>
<dbReference type="Proteomes" id="UP000028123">
    <property type="component" value="Unassembled WGS sequence"/>
</dbReference>
<dbReference type="InterPro" id="IPR045735">
    <property type="entry name" value="Spore_III_AA_AAA+_ATPase"/>
</dbReference>
<dbReference type="PANTHER" id="PTHR20953:SF3">
    <property type="entry name" value="P-LOOP CONTAINING NUCLEOSIDE TRIPHOSPHATE HYDROLASES SUPERFAMILY PROTEIN"/>
    <property type="match status" value="1"/>
</dbReference>
<keyword evidence="2" id="KW-0067">ATP-binding</keyword>
<evidence type="ECO:0000259" key="3">
    <source>
        <dbReference type="SMART" id="SM00382"/>
    </source>
</evidence>
<evidence type="ECO:0000313" key="5">
    <source>
        <dbReference type="Proteomes" id="UP000028123"/>
    </source>
</evidence>
<accession>A0A081NWL6</accession>
<dbReference type="AlphaFoldDB" id="A0A081NWL6"/>
<keyword evidence="5" id="KW-1185">Reference proteome</keyword>
<reference evidence="4 5" key="1">
    <citation type="submission" date="2014-06" db="EMBL/GenBank/DDBJ databases">
        <title>Draft genome sequence of Paenibacillus sp. MSt1.</title>
        <authorList>
            <person name="Aw Y.K."/>
            <person name="Ong K.S."/>
            <person name="Gan H.M."/>
            <person name="Lee S.M."/>
        </authorList>
    </citation>
    <scope>NUCLEOTIDE SEQUENCE [LARGE SCALE GENOMIC DNA]</scope>
    <source>
        <strain evidence="4 5">MSt1</strain>
    </source>
</reference>
<dbReference type="RefSeq" id="WP_036690125.1">
    <property type="nucleotide sequence ID" value="NZ_JNVM01000031.1"/>
</dbReference>
<dbReference type="Gene3D" id="3.40.50.300">
    <property type="entry name" value="P-loop containing nucleotide triphosphate hydrolases"/>
    <property type="match status" value="1"/>
</dbReference>